<dbReference type="NCBIfam" id="TIGR03347">
    <property type="entry name" value="VI_chp_1"/>
    <property type="match status" value="1"/>
</dbReference>
<accession>A0ABQ3GP09</accession>
<dbReference type="Pfam" id="PF06996">
    <property type="entry name" value="T6SS_TssG"/>
    <property type="match status" value="1"/>
</dbReference>
<reference evidence="2" key="1">
    <citation type="journal article" date="2019" name="Int. J. Syst. Evol. Microbiol.">
        <title>The Global Catalogue of Microorganisms (GCM) 10K type strain sequencing project: providing services to taxonomists for standard genome sequencing and annotation.</title>
        <authorList>
            <consortium name="The Broad Institute Genomics Platform"/>
            <consortium name="The Broad Institute Genome Sequencing Center for Infectious Disease"/>
            <person name="Wu L."/>
            <person name="Ma J."/>
        </authorList>
    </citation>
    <scope>NUCLEOTIDE SEQUENCE [LARGE SCALE GENOMIC DNA]</scope>
    <source>
        <strain evidence="2">KCTC 42280</strain>
    </source>
</reference>
<dbReference type="PANTHER" id="PTHR35564:SF4">
    <property type="entry name" value="CYTOPLASMIC PROTEIN"/>
    <property type="match status" value="1"/>
</dbReference>
<comment type="caution">
    <text evidence="1">The sequence shown here is derived from an EMBL/GenBank/DDBJ whole genome shotgun (WGS) entry which is preliminary data.</text>
</comment>
<protein>
    <submittedName>
        <fullName evidence="1">Type VI secretion protein</fullName>
    </submittedName>
</protein>
<dbReference type="PANTHER" id="PTHR35564">
    <property type="match status" value="1"/>
</dbReference>
<evidence type="ECO:0000313" key="2">
    <source>
        <dbReference type="Proteomes" id="UP000610203"/>
    </source>
</evidence>
<dbReference type="InterPro" id="IPR010732">
    <property type="entry name" value="T6SS_TssG-like"/>
</dbReference>
<dbReference type="EMBL" id="BMZR01000001">
    <property type="protein sequence ID" value="GHD26619.1"/>
    <property type="molecule type" value="Genomic_DNA"/>
</dbReference>
<gene>
    <name evidence="1" type="ORF">GCM10016272_03690</name>
</gene>
<evidence type="ECO:0000313" key="1">
    <source>
        <dbReference type="EMBL" id="GHD26619.1"/>
    </source>
</evidence>
<sequence>MSATQRSQSSYLTDLLAAPQSYELLQALRLVQHEVGMGHAPIEVRYRASLSLAYPQAEIESMALIAQDNMEDSGRSVKDGQIKDNSLNVSSLMARQIEVCPAVIGLTGPLSALPAMYTDHLASRVHHAKDKAAPAFLDLFNHRLTDLYVEASWFYNLPLQYEINNKKDSYLLSLRALARQPKKLTAIDSLIAYAGMIAPGRLTADQLAHVLSHFLDSTVSVQQFVPEWFDLPASEQTALGGQHAALGISTFCGARAVQFDSKIRIVFHQLDAKRYLRLLPAGDMYRVIIDFIRKWCGVCLAVEMQLELDKQYITPLSLSESGFGGLGQGGFLVSQPATQHYDDTRYALPIQ</sequence>
<proteinExistence type="predicted"/>
<keyword evidence="2" id="KW-1185">Reference proteome</keyword>
<dbReference type="RefSeq" id="WP_189580874.1">
    <property type="nucleotide sequence ID" value="NZ_BMZR01000001.1"/>
</dbReference>
<organism evidence="1 2">
    <name type="scientific">Psychrobacter glaciei</name>
    <dbReference type="NCBI Taxonomy" id="619771"/>
    <lineage>
        <taxon>Bacteria</taxon>
        <taxon>Pseudomonadati</taxon>
        <taxon>Pseudomonadota</taxon>
        <taxon>Gammaproteobacteria</taxon>
        <taxon>Moraxellales</taxon>
        <taxon>Moraxellaceae</taxon>
        <taxon>Psychrobacter</taxon>
    </lineage>
</organism>
<dbReference type="Proteomes" id="UP000610203">
    <property type="component" value="Unassembled WGS sequence"/>
</dbReference>
<name>A0ABQ3GP09_9GAMM</name>